<evidence type="ECO:0000256" key="2">
    <source>
        <dbReference type="ARBA" id="ARBA00011471"/>
    </source>
</evidence>
<evidence type="ECO:0000313" key="15">
    <source>
        <dbReference type="EMBL" id="MBE9610060.1"/>
    </source>
</evidence>
<dbReference type="EMBL" id="JADFUA010000006">
    <property type="protein sequence ID" value="MBE9610060.1"/>
    <property type="molecule type" value="Genomic_DNA"/>
</dbReference>
<comment type="similarity">
    <text evidence="12">Belongs to the exbB/tolQ family.</text>
</comment>
<evidence type="ECO:0000256" key="3">
    <source>
        <dbReference type="ARBA" id="ARBA00022093"/>
    </source>
</evidence>
<keyword evidence="16" id="KW-1185">Reference proteome</keyword>
<evidence type="ECO:0000256" key="10">
    <source>
        <dbReference type="ARBA" id="ARBA00023136"/>
    </source>
</evidence>
<keyword evidence="10 13" id="KW-0472">Membrane</keyword>
<dbReference type="InterPro" id="IPR050790">
    <property type="entry name" value="ExbB/TolQ_transport"/>
</dbReference>
<dbReference type="PANTHER" id="PTHR30625:SF14">
    <property type="entry name" value="BIOPOLYMER TRANSPORT PROTEIN EXBB"/>
    <property type="match status" value="1"/>
</dbReference>
<feature type="transmembrane region" description="Helical" evidence="13">
    <location>
        <begin position="171"/>
        <end position="192"/>
    </location>
</feature>
<dbReference type="RefSeq" id="WP_194116574.1">
    <property type="nucleotide sequence ID" value="NZ_JADFUA010000006.1"/>
</dbReference>
<accession>A0A8J7FIR7</accession>
<dbReference type="Proteomes" id="UP000604481">
    <property type="component" value="Unassembled WGS sequence"/>
</dbReference>
<keyword evidence="6" id="KW-0997">Cell inner membrane</keyword>
<evidence type="ECO:0000256" key="4">
    <source>
        <dbReference type="ARBA" id="ARBA00022448"/>
    </source>
</evidence>
<evidence type="ECO:0000256" key="1">
    <source>
        <dbReference type="ARBA" id="ARBA00004429"/>
    </source>
</evidence>
<dbReference type="AlphaFoldDB" id="A0A8J7FIR7"/>
<proteinExistence type="inferred from homology"/>
<name>A0A8J7FIR7_9NEIS</name>
<gene>
    <name evidence="15" type="ORF">INR99_11985</name>
</gene>
<sequence length="223" mass="24127">MNLALVLQSGDPVLVSTFFLLVLMSVISWFVIVLRVRHSLLTGRRQRRFTRLFWEAADWQAATRLAAEHDSPAARIACAGGEGLQHYTSHQAGSLGKSVSLDDYLVRKLRNHLQQETGQLERGLTWLATIGSVAPFVGLFGTVWGIYHALLGIAAAGNASLDTVAGPIGEALVATAAGLAVAIPAVVAYNAFVRINRRFGQELDGFTHDLHAQLLTEAHHGVR</sequence>
<evidence type="ECO:0000256" key="12">
    <source>
        <dbReference type="RuleBase" id="RU004057"/>
    </source>
</evidence>
<feature type="domain" description="MotA/TolQ/ExbB proton channel" evidence="14">
    <location>
        <begin position="102"/>
        <end position="202"/>
    </location>
</feature>
<reference evidence="15 16" key="1">
    <citation type="submission" date="2020-10" db="EMBL/GenBank/DDBJ databases">
        <title>The genome sequence of Chitinilyticum litopenaei 4Y14.</title>
        <authorList>
            <person name="Liu Y."/>
        </authorList>
    </citation>
    <scope>NUCLEOTIDE SEQUENCE [LARGE SCALE GENOMIC DNA]</scope>
    <source>
        <strain evidence="15 16">4Y14</strain>
    </source>
</reference>
<evidence type="ECO:0000256" key="13">
    <source>
        <dbReference type="SAM" id="Phobius"/>
    </source>
</evidence>
<evidence type="ECO:0000256" key="9">
    <source>
        <dbReference type="ARBA" id="ARBA00022989"/>
    </source>
</evidence>
<evidence type="ECO:0000256" key="11">
    <source>
        <dbReference type="ARBA" id="ARBA00024816"/>
    </source>
</evidence>
<evidence type="ECO:0000259" key="14">
    <source>
        <dbReference type="Pfam" id="PF01618"/>
    </source>
</evidence>
<dbReference type="InterPro" id="IPR002898">
    <property type="entry name" value="MotA_ExbB_proton_chnl"/>
</dbReference>
<evidence type="ECO:0000256" key="7">
    <source>
        <dbReference type="ARBA" id="ARBA00022692"/>
    </source>
</evidence>
<dbReference type="GO" id="GO:0017038">
    <property type="term" value="P:protein import"/>
    <property type="evidence" value="ECO:0007669"/>
    <property type="project" value="TreeGrafter"/>
</dbReference>
<evidence type="ECO:0000256" key="6">
    <source>
        <dbReference type="ARBA" id="ARBA00022519"/>
    </source>
</evidence>
<keyword evidence="9 13" id="KW-1133">Transmembrane helix</keyword>
<comment type="subunit">
    <text evidence="2">The accessory proteins ExbB and ExbD seem to form a complex with TonB.</text>
</comment>
<feature type="transmembrane region" description="Helical" evidence="13">
    <location>
        <begin position="12"/>
        <end position="36"/>
    </location>
</feature>
<dbReference type="Pfam" id="PF01618">
    <property type="entry name" value="MotA_ExbB"/>
    <property type="match status" value="1"/>
</dbReference>
<keyword evidence="8 12" id="KW-0653">Protein transport</keyword>
<comment type="subcellular location">
    <subcellularLocation>
        <location evidence="1">Cell inner membrane</location>
        <topology evidence="1">Multi-pass membrane protein</topology>
    </subcellularLocation>
    <subcellularLocation>
        <location evidence="12">Membrane</location>
        <topology evidence="12">Multi-pass membrane protein</topology>
    </subcellularLocation>
</comment>
<keyword evidence="7 13" id="KW-0812">Transmembrane</keyword>
<dbReference type="GO" id="GO:0005886">
    <property type="term" value="C:plasma membrane"/>
    <property type="evidence" value="ECO:0007669"/>
    <property type="project" value="UniProtKB-SubCell"/>
</dbReference>
<dbReference type="PANTHER" id="PTHR30625">
    <property type="entry name" value="PROTEIN TOLQ"/>
    <property type="match status" value="1"/>
</dbReference>
<organism evidence="15 16">
    <name type="scientific">Chitinilyticum piscinae</name>
    <dbReference type="NCBI Taxonomy" id="2866724"/>
    <lineage>
        <taxon>Bacteria</taxon>
        <taxon>Pseudomonadati</taxon>
        <taxon>Pseudomonadota</taxon>
        <taxon>Betaproteobacteria</taxon>
        <taxon>Neisseriales</taxon>
        <taxon>Chitinibacteraceae</taxon>
        <taxon>Chitinilyticum</taxon>
    </lineage>
</organism>
<feature type="transmembrane region" description="Helical" evidence="13">
    <location>
        <begin position="124"/>
        <end position="151"/>
    </location>
</feature>
<evidence type="ECO:0000256" key="8">
    <source>
        <dbReference type="ARBA" id="ARBA00022927"/>
    </source>
</evidence>
<protein>
    <recommendedName>
        <fullName evidence="3">Biopolymer transport protein ExbB</fullName>
    </recommendedName>
</protein>
<evidence type="ECO:0000256" key="5">
    <source>
        <dbReference type="ARBA" id="ARBA00022475"/>
    </source>
</evidence>
<keyword evidence="4 12" id="KW-0813">Transport</keyword>
<evidence type="ECO:0000313" key="16">
    <source>
        <dbReference type="Proteomes" id="UP000604481"/>
    </source>
</evidence>
<comment type="function">
    <text evidence="11">Involved in the TonB-dependent energy-dependent transport of various receptor-bound substrates. Protects ExbD from proteolytic degradation and functionally stabilizes TonB.</text>
</comment>
<comment type="caution">
    <text evidence="15">The sequence shown here is derived from an EMBL/GenBank/DDBJ whole genome shotgun (WGS) entry which is preliminary data.</text>
</comment>
<keyword evidence="5" id="KW-1003">Cell membrane</keyword>